<comment type="caution">
    <text evidence="1">The sequence shown here is derived from an EMBL/GenBank/DDBJ whole genome shotgun (WGS) entry which is preliminary data.</text>
</comment>
<evidence type="ECO:0000313" key="2">
    <source>
        <dbReference type="Proteomes" id="UP000249056"/>
    </source>
</evidence>
<reference evidence="1 2" key="1">
    <citation type="submission" date="2018-06" db="EMBL/GenBank/DDBJ databases">
        <title>Genome Sequence of the Brown Rot Fungal Pathogen Monilinia fructigena.</title>
        <authorList>
            <person name="Landi L."/>
            <person name="De Miccolis Angelini R.M."/>
            <person name="Pollastro S."/>
            <person name="Abate D."/>
            <person name="Faretra F."/>
            <person name="Romanazzi G."/>
        </authorList>
    </citation>
    <scope>NUCLEOTIDE SEQUENCE [LARGE SCALE GENOMIC DNA]</scope>
    <source>
        <strain evidence="1 2">Mfrg269</strain>
    </source>
</reference>
<protein>
    <submittedName>
        <fullName evidence="1">Uncharacterized protein</fullName>
    </submittedName>
</protein>
<organism evidence="1 2">
    <name type="scientific">Monilinia fructigena</name>
    <dbReference type="NCBI Taxonomy" id="38457"/>
    <lineage>
        <taxon>Eukaryota</taxon>
        <taxon>Fungi</taxon>
        <taxon>Dikarya</taxon>
        <taxon>Ascomycota</taxon>
        <taxon>Pezizomycotina</taxon>
        <taxon>Leotiomycetes</taxon>
        <taxon>Helotiales</taxon>
        <taxon>Sclerotiniaceae</taxon>
        <taxon>Monilinia</taxon>
    </lineage>
</organism>
<name>A0A395IDQ5_9HELO</name>
<dbReference type="OrthoDB" id="5427204at2759"/>
<sequence>MPPSQIYYTNRYDHKGSTQSASTFGQIPPVTASGRACSIGLTQLAETLRSGIDSEKRGINPAHSQLRLLPSGDPPPIIDFGLKQNASLDTFQDQ</sequence>
<dbReference type="EMBL" id="QKRW01000089">
    <property type="protein sequence ID" value="RAL58301.1"/>
    <property type="molecule type" value="Genomic_DNA"/>
</dbReference>
<proteinExistence type="predicted"/>
<dbReference type="Proteomes" id="UP000249056">
    <property type="component" value="Unassembled WGS sequence"/>
</dbReference>
<gene>
    <name evidence="1" type="ORF">DID88_006413</name>
</gene>
<evidence type="ECO:0000313" key="1">
    <source>
        <dbReference type="EMBL" id="RAL58301.1"/>
    </source>
</evidence>
<keyword evidence="2" id="KW-1185">Reference proteome</keyword>
<dbReference type="AlphaFoldDB" id="A0A395IDQ5"/>
<accession>A0A395IDQ5</accession>